<name>A0A397TW37_9GLOM</name>
<evidence type="ECO:0000313" key="2">
    <source>
        <dbReference type="Proteomes" id="UP000266673"/>
    </source>
</evidence>
<accession>A0A397TW37</accession>
<dbReference type="Proteomes" id="UP000266673">
    <property type="component" value="Unassembled WGS sequence"/>
</dbReference>
<organism evidence="1 2">
    <name type="scientific">Gigaspora rosea</name>
    <dbReference type="NCBI Taxonomy" id="44941"/>
    <lineage>
        <taxon>Eukaryota</taxon>
        <taxon>Fungi</taxon>
        <taxon>Fungi incertae sedis</taxon>
        <taxon>Mucoromycota</taxon>
        <taxon>Glomeromycotina</taxon>
        <taxon>Glomeromycetes</taxon>
        <taxon>Diversisporales</taxon>
        <taxon>Gigasporaceae</taxon>
        <taxon>Gigaspora</taxon>
    </lineage>
</organism>
<proteinExistence type="predicted"/>
<dbReference type="OrthoDB" id="10500264at2759"/>
<keyword evidence="2" id="KW-1185">Reference proteome</keyword>
<protein>
    <submittedName>
        <fullName evidence="1">Uncharacterized protein</fullName>
    </submittedName>
</protein>
<reference evidence="1 2" key="1">
    <citation type="submission" date="2018-06" db="EMBL/GenBank/DDBJ databases">
        <title>Comparative genomics reveals the genomic features of Rhizophagus irregularis, R. cerebriforme, R. diaphanum and Gigaspora rosea, and their symbiotic lifestyle signature.</title>
        <authorList>
            <person name="Morin E."/>
            <person name="San Clemente H."/>
            <person name="Chen E.C.H."/>
            <person name="De La Providencia I."/>
            <person name="Hainaut M."/>
            <person name="Kuo A."/>
            <person name="Kohler A."/>
            <person name="Murat C."/>
            <person name="Tang N."/>
            <person name="Roy S."/>
            <person name="Loubradou J."/>
            <person name="Henrissat B."/>
            <person name="Grigoriev I.V."/>
            <person name="Corradi N."/>
            <person name="Roux C."/>
            <person name="Martin F.M."/>
        </authorList>
    </citation>
    <scope>NUCLEOTIDE SEQUENCE [LARGE SCALE GENOMIC DNA]</scope>
    <source>
        <strain evidence="1 2">DAOM 194757</strain>
    </source>
</reference>
<comment type="caution">
    <text evidence="1">The sequence shown here is derived from an EMBL/GenBank/DDBJ whole genome shotgun (WGS) entry which is preliminary data.</text>
</comment>
<gene>
    <name evidence="1" type="ORF">C2G38_891636</name>
</gene>
<sequence>MQFIQEILDKFNDKEYESAQFLTLSYSNEPEVYRREPYAWIIKYKKNNSGIWSITLKAQIESDKEIDIHRHFDLLGGVFEKKLLDNGDMLLVLLHSIRIYTIKNSKENLKGELIYCWSNKSELEFTSESYSDGFKYQLKNAESPKHSIIRLLTSFINNWNLNLKSNFYDFGTEILPSPTLYLPIYLSENRSWFEILKYENPILLKLYGKDIYHKIIEKMIYDNDSETPLLNYCYKYSLLMLESDDLNSFMLIIGLYAFELIMLEKLNKNRRFTDEFLSKINILISPHNYHIKNDSSLFFNFQNCGTYASSHDLFNISSFNRLFFWISKKFNLLKESYPKVYQILTFPYSLYSSYITIYPQETAILIFPLLGFATYPKTYSYSELIYLQGNSFTSLLDTPDYYKWWNLKCLSTSSGMSMEDFIIL</sequence>
<dbReference type="EMBL" id="QKWP01002734">
    <property type="protein sequence ID" value="RIB02325.1"/>
    <property type="molecule type" value="Genomic_DNA"/>
</dbReference>
<evidence type="ECO:0000313" key="1">
    <source>
        <dbReference type="EMBL" id="RIB02325.1"/>
    </source>
</evidence>
<dbReference type="AlphaFoldDB" id="A0A397TW37"/>